<feature type="compositionally biased region" description="Basic residues" evidence="1">
    <location>
        <begin position="41"/>
        <end position="54"/>
    </location>
</feature>
<evidence type="ECO:0000256" key="1">
    <source>
        <dbReference type="SAM" id="MobiDB-lite"/>
    </source>
</evidence>
<name>A0AAV7SFR0_PLEWA</name>
<accession>A0AAV7SFR0</accession>
<proteinExistence type="predicted"/>
<sequence>MPRIGTGPEESPSVLLRCPSAPLRAIRPLGQPRSPPAPSVPRHHHSGRKEKKRGQGPQHLRIAPPVAGGNYLRLLRPLALHSHGLAATPAPPLAHSATGPGVLPQQTSSLPRPLAPLALRSPRSSPRRPAVGPERYHPRSRWLPNPRSTSPAPSGMDLERINTRPGQSRGFTRPPSWPG</sequence>
<keyword evidence="3" id="KW-1185">Reference proteome</keyword>
<dbReference type="EMBL" id="JANPWB010000008">
    <property type="protein sequence ID" value="KAJ1163058.1"/>
    <property type="molecule type" value="Genomic_DNA"/>
</dbReference>
<organism evidence="2 3">
    <name type="scientific">Pleurodeles waltl</name>
    <name type="common">Iberian ribbed newt</name>
    <dbReference type="NCBI Taxonomy" id="8319"/>
    <lineage>
        <taxon>Eukaryota</taxon>
        <taxon>Metazoa</taxon>
        <taxon>Chordata</taxon>
        <taxon>Craniata</taxon>
        <taxon>Vertebrata</taxon>
        <taxon>Euteleostomi</taxon>
        <taxon>Amphibia</taxon>
        <taxon>Batrachia</taxon>
        <taxon>Caudata</taxon>
        <taxon>Salamandroidea</taxon>
        <taxon>Salamandridae</taxon>
        <taxon>Pleurodelinae</taxon>
        <taxon>Pleurodeles</taxon>
    </lineage>
</organism>
<gene>
    <name evidence="2" type="ORF">NDU88_003521</name>
</gene>
<comment type="caution">
    <text evidence="2">The sequence shown here is derived from an EMBL/GenBank/DDBJ whole genome shotgun (WGS) entry which is preliminary data.</text>
</comment>
<reference evidence="2" key="1">
    <citation type="journal article" date="2022" name="bioRxiv">
        <title>Sequencing and chromosome-scale assembly of the giantPleurodeles waltlgenome.</title>
        <authorList>
            <person name="Brown T."/>
            <person name="Elewa A."/>
            <person name="Iarovenko S."/>
            <person name="Subramanian E."/>
            <person name="Araus A.J."/>
            <person name="Petzold A."/>
            <person name="Susuki M."/>
            <person name="Suzuki K.-i.T."/>
            <person name="Hayashi T."/>
            <person name="Toyoda A."/>
            <person name="Oliveira C."/>
            <person name="Osipova E."/>
            <person name="Leigh N.D."/>
            <person name="Simon A."/>
            <person name="Yun M.H."/>
        </authorList>
    </citation>
    <scope>NUCLEOTIDE SEQUENCE</scope>
    <source>
        <strain evidence="2">20211129_DDA</strain>
        <tissue evidence="2">Liver</tissue>
    </source>
</reference>
<dbReference type="Proteomes" id="UP001066276">
    <property type="component" value="Chromosome 4_2"/>
</dbReference>
<evidence type="ECO:0000313" key="3">
    <source>
        <dbReference type="Proteomes" id="UP001066276"/>
    </source>
</evidence>
<feature type="region of interest" description="Disordered" evidence="1">
    <location>
        <begin position="22"/>
        <end position="65"/>
    </location>
</feature>
<feature type="compositionally biased region" description="Low complexity" evidence="1">
    <location>
        <begin position="108"/>
        <end position="130"/>
    </location>
</feature>
<feature type="region of interest" description="Disordered" evidence="1">
    <location>
        <begin position="85"/>
        <end position="179"/>
    </location>
</feature>
<dbReference type="AlphaFoldDB" id="A0AAV7SFR0"/>
<protein>
    <submittedName>
        <fullName evidence="2">Uncharacterized protein</fullName>
    </submittedName>
</protein>
<evidence type="ECO:0000313" key="2">
    <source>
        <dbReference type="EMBL" id="KAJ1163058.1"/>
    </source>
</evidence>